<dbReference type="PANTHER" id="PTHR24126">
    <property type="entry name" value="ANKYRIN REPEAT, PH AND SEC7 DOMAIN CONTAINING PROTEIN SECG-RELATED"/>
    <property type="match status" value="1"/>
</dbReference>
<organism evidence="5 6">
    <name type="scientific">Purpureocillium lilacinum</name>
    <name type="common">Paecilomyces lilacinus</name>
    <dbReference type="NCBI Taxonomy" id="33203"/>
    <lineage>
        <taxon>Eukaryota</taxon>
        <taxon>Fungi</taxon>
        <taxon>Dikarya</taxon>
        <taxon>Ascomycota</taxon>
        <taxon>Pezizomycotina</taxon>
        <taxon>Sordariomycetes</taxon>
        <taxon>Hypocreomycetidae</taxon>
        <taxon>Hypocreales</taxon>
        <taxon>Ophiocordycipitaceae</taxon>
        <taxon>Purpureocillium</taxon>
    </lineage>
</organism>
<proteinExistence type="predicted"/>
<feature type="compositionally biased region" description="Low complexity" evidence="4">
    <location>
        <begin position="529"/>
        <end position="547"/>
    </location>
</feature>
<dbReference type="Pfam" id="PF12796">
    <property type="entry name" value="Ank_2"/>
    <property type="match status" value="1"/>
</dbReference>
<keyword evidence="1" id="KW-0677">Repeat</keyword>
<dbReference type="PANTHER" id="PTHR24126:SF14">
    <property type="entry name" value="ANK_REP_REGION DOMAIN-CONTAINING PROTEIN"/>
    <property type="match status" value="1"/>
</dbReference>
<keyword evidence="2 3" id="KW-0040">ANK repeat</keyword>
<dbReference type="InterPro" id="IPR002110">
    <property type="entry name" value="Ankyrin_rpt"/>
</dbReference>
<dbReference type="Gene3D" id="1.25.40.20">
    <property type="entry name" value="Ankyrin repeat-containing domain"/>
    <property type="match status" value="7"/>
</dbReference>
<evidence type="ECO:0000256" key="2">
    <source>
        <dbReference type="ARBA" id="ARBA00023043"/>
    </source>
</evidence>
<evidence type="ECO:0000256" key="3">
    <source>
        <dbReference type="PROSITE-ProRule" id="PRU00023"/>
    </source>
</evidence>
<evidence type="ECO:0000313" key="6">
    <source>
        <dbReference type="Proteomes" id="UP000245956"/>
    </source>
</evidence>
<feature type="repeat" description="ANK" evidence="3">
    <location>
        <begin position="1492"/>
        <end position="1524"/>
    </location>
</feature>
<dbReference type="EMBL" id="LCWV01000007">
    <property type="protein sequence ID" value="PWI71450.1"/>
    <property type="molecule type" value="Genomic_DNA"/>
</dbReference>
<dbReference type="PROSITE" id="PS50297">
    <property type="entry name" value="ANK_REP_REGION"/>
    <property type="match status" value="1"/>
</dbReference>
<dbReference type="SUPFAM" id="SSF48403">
    <property type="entry name" value="Ankyrin repeat"/>
    <property type="match status" value="4"/>
</dbReference>
<sequence>MDAVEGVTTAARIQWQEGPTSISSLHHPRTCLTGRENTKAPRLLARSNSHSPLRRAPARVRLASSDAAAFAGLRRITIMPALTPNDRQRRIIQLSQEWGIRLPPAPAPLSRPPHPPSFRTPADDQIAEELMQRRAADVAQYRPRSSIRQAFSSNNLKKGKNWDPREVLEVLSACISNAGSPGVAEALIAKLAAAGVDLAGAQKQKGGILTRRRSVEGFGDRSRLLRLAVDGNQFDMVQLLLPNVDSFAIDACLPAAIRSGNAPIVELLLRYGASAAQTPDGQDAFRQACAVHGQSHMVSLILRAEGRPPASLASAAMCDAARAGCLDTVLHLSRSTADGNHNHAEALKAAISLGRRDMALAIVMGNCPPQRPGLDEAFQILYDHPSLNPTMKVEVAELLLCAGADGVVLAQALERSCESQFLDMATLLASHGASVEYNDATTLKTAIARGEMDLVRSLLHDGTALSSTLASSCVPLIAKQAPFDERYTILTLLLRKGANGVALDEMLIDAAEAGDMNAIDLLLSPSFPGSSSSSPHDSPASPASYSANRHELASVDHKSGEALRTAVIREDTHMTQRILAGQPSPETLAIVFPLTKRLSNVDRYQMVELFLKRSLSGPCLHAALHDAINEDVTQRDNSLIKLLLKYEADVNFSQGTGLTSLIKQRDIELLGTLLQKASPQTAAARLQDVMQVSDHRARYEMTTMLLSAGAAIGTKEISSALLEALSEKPVDMSLLRLLLQQGGADINLVDGAIIKQAVTNPDPKVLELVFSFGRPSVSSITSALNDLVPLPSTEGKGWKLKIITGKLSHKEDLSWVLVHEVQSLSKTRTDAASLSALKQLLASGADPNAYKAAALCHAVIAANTQVVDMLFASSHPPTPAALGTALPHALRISEPMERLALAKKLVEAGAHPLEGNRALTHAIATYPEDVGLLKVLAAAADTSDGEALSMSVAKEVPEILDILLKQSQCSVSSRSATLGKAMEAKNRSARQRMCQSLLKAGVSPEAASRALLVAARDGDSPLGDLLMAHGASIANNGGQAIVEACRGGSPEVLAVLLKSDPNTSKQTLEAGFQAATEVRDLNKRAVIFEQLLKRGVRGELVDQQLESAARYGEEGQQILKALLLAGADPNYNSGEAIVAATRSAFISSLELLLGLWNEGGNQKKASQPTLVRALKASWGLTRDNRFRIIGDLSKAGLQVTEDLHIALNDAVNEDDPEERLVRLLLRHGASPSANGCKSLVDAAQNAASASLALLLEKKIPQQDIARAFNQSFTAETFDKWFTNAGLETARMLLEKGASGDAISSALVLVMQHSTAETRDLADRFFDLLISHDPDVNYNNGEPLQQAASKADVPWTSRLLELHPSAVTLSLAFQCIFDTALSQDGVLDLFKMFAEYQEGDARIDVLIGQQGTEPVLARAINQYPRSTKILSTLLDAGFYYDQATKCRIHEGVDEEDVTLLTWAIAQPQKRVSTGVIELLLERGAKVNVESSLSQTTPLMLAVQTKRPDLVKSLLLEGADVDAIDYLGRTSLSMATHIGGDIAVQMMSSLLAAEPARDDGSLHNAARDLNLPAVKVLVQSGHDPDYPSQLHGGRSALGEICLHGSDAAEMTADRERAMQKVMTFLIDSNSDLSIKTNGKSLLYLCFDAADAVVTTRALLKSGMWKNINKPFNHFVDGTYTYSPTMYITKVLAQSDISEQLLSVLRASRANDVFYANEGAQPEGAVGLPEDMAVQERARKARATRIAEETEEFSLAMARKREIASVEQQILAQKAEMEDARRRKLHGEDVAALRSRAQVEESLAAAAHQRRLVEQRAVADASVSRTRALASTELDAEEARQRKALEWETRLNTERVDNARALSSIRISERQEVERIDKGAESRIKGRLDAQRKLVESQEKLAKRLADGPNGGQHMGNGRQIGYVTELN</sequence>
<dbReference type="PROSITE" id="PS50088">
    <property type="entry name" value="ANK_REPEAT"/>
    <property type="match status" value="1"/>
</dbReference>
<evidence type="ECO:0000256" key="4">
    <source>
        <dbReference type="SAM" id="MobiDB-lite"/>
    </source>
</evidence>
<comment type="caution">
    <text evidence="5">The sequence shown here is derived from an EMBL/GenBank/DDBJ whole genome shotgun (WGS) entry which is preliminary data.</text>
</comment>
<reference evidence="5 6" key="1">
    <citation type="journal article" date="2016" name="Front. Microbiol.">
        <title>Genome and transcriptome sequences reveal the specific parasitism of the nematophagous Purpureocillium lilacinum 36-1.</title>
        <authorList>
            <person name="Xie J."/>
            <person name="Li S."/>
            <person name="Mo C."/>
            <person name="Xiao X."/>
            <person name="Peng D."/>
            <person name="Wang G."/>
            <person name="Xiao Y."/>
        </authorList>
    </citation>
    <scope>NUCLEOTIDE SEQUENCE [LARGE SCALE GENOMIC DNA]</scope>
    <source>
        <strain evidence="5 6">36-1</strain>
    </source>
</reference>
<protein>
    <submittedName>
        <fullName evidence="5">Ankyrin repeat containing protein</fullName>
    </submittedName>
</protein>
<dbReference type="InterPro" id="IPR036770">
    <property type="entry name" value="Ankyrin_rpt-contain_sf"/>
</dbReference>
<feature type="region of interest" description="Disordered" evidence="4">
    <location>
        <begin position="18"/>
        <end position="55"/>
    </location>
</feature>
<evidence type="ECO:0000313" key="5">
    <source>
        <dbReference type="EMBL" id="PWI71450.1"/>
    </source>
</evidence>
<feature type="region of interest" description="Disordered" evidence="4">
    <location>
        <begin position="529"/>
        <end position="551"/>
    </location>
</feature>
<evidence type="ECO:0000256" key="1">
    <source>
        <dbReference type="ARBA" id="ARBA00022737"/>
    </source>
</evidence>
<feature type="region of interest" description="Disordered" evidence="4">
    <location>
        <begin position="1902"/>
        <end position="1925"/>
    </location>
</feature>
<dbReference type="SMART" id="SM00248">
    <property type="entry name" value="ANK"/>
    <property type="match status" value="14"/>
</dbReference>
<gene>
    <name evidence="5" type="ORF">PCL_11544</name>
</gene>
<dbReference type="Proteomes" id="UP000245956">
    <property type="component" value="Unassembled WGS sequence"/>
</dbReference>
<name>A0A2U3EAC3_PURLI</name>
<accession>A0A2U3EAC3</accession>